<reference evidence="1 2" key="1">
    <citation type="submission" date="2016-10" db="EMBL/GenBank/DDBJ databases">
        <title>Complete Genome Sequence of Peptococcaceae strain DCMF.</title>
        <authorList>
            <person name="Edwards R.J."/>
            <person name="Holland S.I."/>
            <person name="Deshpande N.P."/>
            <person name="Wong Y.K."/>
            <person name="Ertan H."/>
            <person name="Manefield M."/>
            <person name="Russell T.L."/>
            <person name="Lee M.J."/>
        </authorList>
    </citation>
    <scope>NUCLEOTIDE SEQUENCE [LARGE SCALE GENOMIC DNA]</scope>
    <source>
        <strain evidence="1 2">DCMF</strain>
    </source>
</reference>
<gene>
    <name evidence="1" type="ORF">DCMF_25755</name>
</gene>
<dbReference type="AlphaFoldDB" id="A0A3G1KZP3"/>
<sequence>MIEQGMKINVSLEELLRVHGVTKSDRPINPHILENYERLLEEAMDVISPRYIYREIRPSEMREEQTVLETGHTVDARIFAKMMQGAEKIIFMCCTIGPELEDKIKEYKNAGAPAKAYVLDSIGSLATDKLAQEGCKMVEDMAQSLGQITTIPLSPGYMNWPLKDQQIFFEILEPQKVGVRLSDTFIMSPLKSTTQAIGVGSNLKEKHGATNCDYCALKERCNFRKARAV</sequence>
<protein>
    <recommendedName>
        <fullName evidence="3">AdoMet activation domain-containing protein</fullName>
    </recommendedName>
</protein>
<organism evidence="1 2">
    <name type="scientific">Formimonas warabiya</name>
    <dbReference type="NCBI Taxonomy" id="1761012"/>
    <lineage>
        <taxon>Bacteria</taxon>
        <taxon>Bacillati</taxon>
        <taxon>Bacillota</taxon>
        <taxon>Clostridia</taxon>
        <taxon>Eubacteriales</taxon>
        <taxon>Peptococcaceae</taxon>
        <taxon>Candidatus Formimonas</taxon>
    </lineage>
</organism>
<dbReference type="KEGG" id="fwa:DCMF_25755"/>
<dbReference type="Gene3D" id="3.40.109.40">
    <property type="match status" value="1"/>
</dbReference>
<evidence type="ECO:0000313" key="2">
    <source>
        <dbReference type="Proteomes" id="UP000323521"/>
    </source>
</evidence>
<dbReference type="OrthoDB" id="1805505at2"/>
<dbReference type="EMBL" id="CP017634">
    <property type="protein sequence ID" value="ATW27705.1"/>
    <property type="molecule type" value="Genomic_DNA"/>
</dbReference>
<keyword evidence="2" id="KW-1185">Reference proteome</keyword>
<name>A0A3G1KZP3_FORW1</name>
<dbReference type="InterPro" id="IPR037010">
    <property type="entry name" value="VitB12-dep_Met_synth_activ_sf"/>
</dbReference>
<evidence type="ECO:0000313" key="1">
    <source>
        <dbReference type="EMBL" id="ATW27705.1"/>
    </source>
</evidence>
<dbReference type="SUPFAM" id="SSF56507">
    <property type="entry name" value="Methionine synthase activation domain-like"/>
    <property type="match status" value="1"/>
</dbReference>
<proteinExistence type="predicted"/>
<dbReference type="RefSeq" id="WP_148137082.1">
    <property type="nucleotide sequence ID" value="NZ_CP017634.1"/>
</dbReference>
<dbReference type="Proteomes" id="UP000323521">
    <property type="component" value="Chromosome"/>
</dbReference>
<evidence type="ECO:0008006" key="3">
    <source>
        <dbReference type="Google" id="ProtNLM"/>
    </source>
</evidence>
<dbReference type="GO" id="GO:0008705">
    <property type="term" value="F:methionine synthase activity"/>
    <property type="evidence" value="ECO:0007669"/>
    <property type="project" value="InterPro"/>
</dbReference>
<accession>A0A3G1KZP3</accession>